<sequence length="181" mass="21501">MKRKSTDRTYLKRVIDRDFISICVDDYDFKGYITLFKMNKVTQDCIIKYGEKNICVIDNGYKMMQYVPLNENYTLTAFCDKNNKLVQWYFDITYRNGIGDDGIPFYDDLYLDIVILPPSDIHLLDKDELDEARDTKEINDEQYNLACNVANKLMNDISNDRIPLFKRYETDLNHLLELVKR</sequence>
<dbReference type="AlphaFoldDB" id="A0A9W5XZW9"/>
<organism evidence="2 3">
    <name type="scientific">Clostridium folliculivorans</name>
    <dbReference type="NCBI Taxonomy" id="2886038"/>
    <lineage>
        <taxon>Bacteria</taxon>
        <taxon>Bacillati</taxon>
        <taxon>Bacillota</taxon>
        <taxon>Clostridia</taxon>
        <taxon>Eubacteriales</taxon>
        <taxon>Clostridiaceae</taxon>
        <taxon>Clostridium</taxon>
    </lineage>
</organism>
<dbReference type="InterPro" id="IPR035930">
    <property type="entry name" value="FomD-like_sf"/>
</dbReference>
<dbReference type="EMBL" id="BQXY01000001">
    <property type="protein sequence ID" value="GKU24126.1"/>
    <property type="molecule type" value="Genomic_DNA"/>
</dbReference>
<comment type="caution">
    <text evidence="2">The sequence shown here is derived from an EMBL/GenBank/DDBJ whole genome shotgun (WGS) entry which is preliminary data.</text>
</comment>
<dbReference type="Gene3D" id="2.40.380.10">
    <property type="entry name" value="FomD-like"/>
    <property type="match status" value="1"/>
</dbReference>
<reference evidence="2" key="1">
    <citation type="journal article" date="2023" name="Int. J. Syst. Evol. Microbiol.">
        <title>&lt;i&gt;Clostridium folliculivorans&lt;/i&gt; sp. nov., isolated from soil samples of an organic paddy in Japan.</title>
        <authorList>
            <person name="Tazawa J."/>
            <person name="Kobayashi H."/>
            <person name="Tanizawa Y."/>
            <person name="Uchino A."/>
            <person name="Tanaka F."/>
            <person name="Urashima Y."/>
            <person name="Miura S."/>
            <person name="Sakamoto M."/>
            <person name="Ohkuma M."/>
            <person name="Tohno M."/>
        </authorList>
    </citation>
    <scope>NUCLEOTIDE SEQUENCE</scope>
    <source>
        <strain evidence="2">D1-1</strain>
    </source>
</reference>
<dbReference type="RefSeq" id="WP_261851149.1">
    <property type="nucleotide sequence ID" value="NZ_BQXY01000001.1"/>
</dbReference>
<evidence type="ECO:0000259" key="1">
    <source>
        <dbReference type="Pfam" id="PF04167"/>
    </source>
</evidence>
<evidence type="ECO:0000313" key="2">
    <source>
        <dbReference type="EMBL" id="GKU24126.1"/>
    </source>
</evidence>
<dbReference type="SUPFAM" id="SSF159234">
    <property type="entry name" value="FomD-like"/>
    <property type="match status" value="1"/>
</dbReference>
<name>A0A9W5XZW9_9CLOT</name>
<protein>
    <recommendedName>
        <fullName evidence="1">DUF402 domain-containing protein</fullName>
    </recommendedName>
</protein>
<accession>A0A9W5XZW9</accession>
<evidence type="ECO:0000313" key="3">
    <source>
        <dbReference type="Proteomes" id="UP001057868"/>
    </source>
</evidence>
<feature type="domain" description="DUF402" evidence="1">
    <location>
        <begin position="51"/>
        <end position="160"/>
    </location>
</feature>
<keyword evidence="3" id="KW-1185">Reference proteome</keyword>
<dbReference type="InterPro" id="IPR007295">
    <property type="entry name" value="DUF402"/>
</dbReference>
<dbReference type="Proteomes" id="UP001057868">
    <property type="component" value="Unassembled WGS sequence"/>
</dbReference>
<dbReference type="PANTHER" id="PTHR41271">
    <property type="entry name" value="DUF402 DOMAIN-CONTAINING PROTEIN"/>
    <property type="match status" value="1"/>
</dbReference>
<gene>
    <name evidence="2" type="ORF">CFOLD11_09520</name>
</gene>
<proteinExistence type="predicted"/>
<dbReference type="Pfam" id="PF04167">
    <property type="entry name" value="DUF402"/>
    <property type="match status" value="1"/>
</dbReference>
<dbReference type="PANTHER" id="PTHR41271:SF1">
    <property type="entry name" value="DUF402 DOMAIN-CONTAINING PROTEIN"/>
    <property type="match status" value="1"/>
</dbReference>